<comment type="similarity">
    <text evidence="1">Belongs to the chalcone isomerase family.</text>
</comment>
<evidence type="ECO:0000256" key="1">
    <source>
        <dbReference type="ARBA" id="ARBA00007166"/>
    </source>
</evidence>
<evidence type="ECO:0008006" key="3">
    <source>
        <dbReference type="Google" id="ProtNLM"/>
    </source>
</evidence>
<dbReference type="InterPro" id="IPR016088">
    <property type="entry name" value="Chalcone_isomerase_3-sand"/>
</dbReference>
<evidence type="ECO:0000313" key="2">
    <source>
        <dbReference type="EMBL" id="CAE0487770.1"/>
    </source>
</evidence>
<dbReference type="PANTHER" id="PTHR47698">
    <property type="entry name" value="FATTY-ACID-BINDING PROTEIN 3, CHLOROPLASTIC"/>
    <property type="match status" value="1"/>
</dbReference>
<proteinExistence type="inferred from homology"/>
<name>A0A7S3VI24_DUNTE</name>
<dbReference type="EMBL" id="HBIP01005609">
    <property type="protein sequence ID" value="CAE0487770.1"/>
    <property type="molecule type" value="Transcribed_RNA"/>
</dbReference>
<dbReference type="AlphaFoldDB" id="A0A7S3VI24"/>
<sequence length="251" mass="27583">MTSYSSVPLFLPPSYQSSSPANQLKFQLAPVTSALPNARFASISQALVNQVPKKGNKATEPATGVPFPKFLDKLELTGLGVRAKRVLGLKTINVYALGIYCDKDAARKELYPRYGHSHPNQALLDDFTASEAIKKSLRLVITYGSLTRLQFLNALEERLGPPLKTAGELSTLEAFRKQFDDVSFEKGTEVVFSTTGKQLLTKVDNREKGMLMSPVLNRALLQVYLGPDSVTPESKKTFEVAMEALLNTSKL</sequence>
<dbReference type="InterPro" id="IPR036298">
    <property type="entry name" value="Chalcone_isomerase_sf"/>
</dbReference>
<organism evidence="2">
    <name type="scientific">Dunaliella tertiolecta</name>
    <name type="common">Green alga</name>
    <dbReference type="NCBI Taxonomy" id="3047"/>
    <lineage>
        <taxon>Eukaryota</taxon>
        <taxon>Viridiplantae</taxon>
        <taxon>Chlorophyta</taxon>
        <taxon>core chlorophytes</taxon>
        <taxon>Chlorophyceae</taxon>
        <taxon>CS clade</taxon>
        <taxon>Chlamydomonadales</taxon>
        <taxon>Dunaliellaceae</taxon>
        <taxon>Dunaliella</taxon>
    </lineage>
</organism>
<accession>A0A7S3VI24</accession>
<reference evidence="2" key="1">
    <citation type="submission" date="2021-01" db="EMBL/GenBank/DDBJ databases">
        <authorList>
            <person name="Corre E."/>
            <person name="Pelletier E."/>
            <person name="Niang G."/>
            <person name="Scheremetjew M."/>
            <person name="Finn R."/>
            <person name="Kale V."/>
            <person name="Holt S."/>
            <person name="Cochrane G."/>
            <person name="Meng A."/>
            <person name="Brown T."/>
            <person name="Cohen L."/>
        </authorList>
    </citation>
    <scope>NUCLEOTIDE SEQUENCE</scope>
    <source>
        <strain evidence="2">CCMP1320</strain>
    </source>
</reference>
<dbReference type="Gene3D" id="1.10.890.20">
    <property type="match status" value="1"/>
</dbReference>
<dbReference type="SUPFAM" id="SSF54626">
    <property type="entry name" value="Chalcone isomerase"/>
    <property type="match status" value="1"/>
</dbReference>
<dbReference type="InterPro" id="IPR016089">
    <property type="entry name" value="Chalcone_isomerase_bundle_sf"/>
</dbReference>
<protein>
    <recommendedName>
        <fullName evidence="3">Chalcone isomerase domain-containing protein</fullName>
    </recommendedName>
</protein>
<dbReference type="PANTHER" id="PTHR47698:SF2">
    <property type="entry name" value="FATTY-ACID-BINDING PROTEIN 3, CHLOROPLASTIC"/>
    <property type="match status" value="1"/>
</dbReference>
<dbReference type="GO" id="GO:0016872">
    <property type="term" value="F:intramolecular lyase activity"/>
    <property type="evidence" value="ECO:0007669"/>
    <property type="project" value="InterPro"/>
</dbReference>
<gene>
    <name evidence="2" type="ORF">DTER00134_LOCUS2817</name>
</gene>
<dbReference type="Gene3D" id="3.50.70.10">
    <property type="match status" value="1"/>
</dbReference>